<feature type="chain" id="PRO_5040121763" description="DUF1996 domain-containing protein" evidence="1">
    <location>
        <begin position="27"/>
        <end position="496"/>
    </location>
</feature>
<dbReference type="PANTHER" id="PTHR43662:SF7">
    <property type="entry name" value="DUF1996 DOMAIN-CONTAINING PROTEIN"/>
    <property type="match status" value="1"/>
</dbReference>
<evidence type="ECO:0000313" key="4">
    <source>
        <dbReference type="Proteomes" id="UP000887226"/>
    </source>
</evidence>
<sequence>MLANKSFKVVLTLIVAILGLADYSSAFWRMECRARSGYAQLDPLVSYGTASEHIHSIFGGSGFSETADTDTMLASDCTSCSVAQDKSAYWTPPFYFQDATTGEFEAVQQEGGMLAYYLLFPNADETTVDAFPSGFQMIAGDTNQRNFTYPVPDLEKSLWALDPKYTSQAFLRQAAIGFNCLNYDTTPEGTLYRHFLPDKSYMDANCKDGIRAEVMFPSCWNGNTSSPDQMSHVAYPSLVMTGDCPSSHPKRLVSMLYESIWRTDLFEGRDGQFVIANGDPTGYGYHGDFIMGWEEEFLQDAVNTCTSSSGEISDCALFDIQDSDTYSACSITEPASLKTESVVSGLSSLPGNVPIMSGPGYANGATAGGSYSTDAPVAVPTLSYLPGSSVDLSQATNVVAGNVIAAYKSESATASRLSSTELPGAVLAQDVDPTPMPTPAPSTPSTSYASTEFVTNGLTVSEIFWAEEVVTITVQATETASVVGRKRHVHQHRRGN</sequence>
<feature type="domain" description="DUF1996" evidence="2">
    <location>
        <begin position="42"/>
        <end position="293"/>
    </location>
</feature>
<keyword evidence="1" id="KW-0732">Signal</keyword>
<keyword evidence="4" id="KW-1185">Reference proteome</keyword>
<evidence type="ECO:0000259" key="2">
    <source>
        <dbReference type="Pfam" id="PF09362"/>
    </source>
</evidence>
<gene>
    <name evidence="3" type="ORF">BJ878DRAFT_56698</name>
</gene>
<dbReference type="EMBL" id="MU253889">
    <property type="protein sequence ID" value="KAG9244702.1"/>
    <property type="molecule type" value="Genomic_DNA"/>
</dbReference>
<proteinExistence type="predicted"/>
<organism evidence="3 4">
    <name type="scientific">Calycina marina</name>
    <dbReference type="NCBI Taxonomy" id="1763456"/>
    <lineage>
        <taxon>Eukaryota</taxon>
        <taxon>Fungi</taxon>
        <taxon>Dikarya</taxon>
        <taxon>Ascomycota</taxon>
        <taxon>Pezizomycotina</taxon>
        <taxon>Leotiomycetes</taxon>
        <taxon>Helotiales</taxon>
        <taxon>Pezizellaceae</taxon>
        <taxon>Calycina</taxon>
    </lineage>
</organism>
<dbReference type="InterPro" id="IPR018535">
    <property type="entry name" value="DUF1996"/>
</dbReference>
<name>A0A9P7Z3J0_9HELO</name>
<evidence type="ECO:0000313" key="3">
    <source>
        <dbReference type="EMBL" id="KAG9244702.1"/>
    </source>
</evidence>
<accession>A0A9P7Z3J0</accession>
<dbReference type="PANTHER" id="PTHR43662">
    <property type="match status" value="1"/>
</dbReference>
<dbReference type="OrthoDB" id="74764at2759"/>
<comment type="caution">
    <text evidence="3">The sequence shown here is derived from an EMBL/GenBank/DDBJ whole genome shotgun (WGS) entry which is preliminary data.</text>
</comment>
<dbReference type="Proteomes" id="UP000887226">
    <property type="component" value="Unassembled WGS sequence"/>
</dbReference>
<reference evidence="3" key="1">
    <citation type="journal article" date="2021" name="IMA Fungus">
        <title>Genomic characterization of three marine fungi, including Emericellopsis atlantica sp. nov. with signatures of a generalist lifestyle and marine biomass degradation.</title>
        <authorList>
            <person name="Hagestad O.C."/>
            <person name="Hou L."/>
            <person name="Andersen J.H."/>
            <person name="Hansen E.H."/>
            <person name="Altermark B."/>
            <person name="Li C."/>
            <person name="Kuhnert E."/>
            <person name="Cox R.J."/>
            <person name="Crous P.W."/>
            <person name="Spatafora J.W."/>
            <person name="Lail K."/>
            <person name="Amirebrahimi M."/>
            <person name="Lipzen A."/>
            <person name="Pangilinan J."/>
            <person name="Andreopoulos W."/>
            <person name="Hayes R.D."/>
            <person name="Ng V."/>
            <person name="Grigoriev I.V."/>
            <person name="Jackson S.A."/>
            <person name="Sutton T.D.S."/>
            <person name="Dobson A.D.W."/>
            <person name="Rama T."/>
        </authorList>
    </citation>
    <scope>NUCLEOTIDE SEQUENCE</scope>
    <source>
        <strain evidence="3">TRa3180A</strain>
    </source>
</reference>
<dbReference type="AlphaFoldDB" id="A0A9P7Z3J0"/>
<feature type="signal peptide" evidence="1">
    <location>
        <begin position="1"/>
        <end position="26"/>
    </location>
</feature>
<dbReference type="Pfam" id="PF09362">
    <property type="entry name" value="DUF1996"/>
    <property type="match status" value="1"/>
</dbReference>
<protein>
    <recommendedName>
        <fullName evidence="2">DUF1996 domain-containing protein</fullName>
    </recommendedName>
</protein>
<evidence type="ECO:0000256" key="1">
    <source>
        <dbReference type="SAM" id="SignalP"/>
    </source>
</evidence>